<reference evidence="1" key="1">
    <citation type="submission" date="2015-11" db="EMBL/GenBank/DDBJ databases">
        <title>De novo transcriptome assembly of four potential Pierce s Disease insect vectors from Arizona vineyards.</title>
        <authorList>
            <person name="Tassone E.E."/>
        </authorList>
    </citation>
    <scope>NUCLEOTIDE SEQUENCE</scope>
</reference>
<name>A0A1B6G0B9_9HEMI</name>
<evidence type="ECO:0000313" key="1">
    <source>
        <dbReference type="EMBL" id="JAS55888.1"/>
    </source>
</evidence>
<feature type="non-terminal residue" evidence="1">
    <location>
        <position position="167"/>
    </location>
</feature>
<protein>
    <submittedName>
        <fullName evidence="1">Uncharacterized protein</fullName>
    </submittedName>
</protein>
<accession>A0A1B6G0B9</accession>
<proteinExistence type="predicted"/>
<organism evidence="1">
    <name type="scientific">Cuerna arida</name>
    <dbReference type="NCBI Taxonomy" id="1464854"/>
    <lineage>
        <taxon>Eukaryota</taxon>
        <taxon>Metazoa</taxon>
        <taxon>Ecdysozoa</taxon>
        <taxon>Arthropoda</taxon>
        <taxon>Hexapoda</taxon>
        <taxon>Insecta</taxon>
        <taxon>Pterygota</taxon>
        <taxon>Neoptera</taxon>
        <taxon>Paraneoptera</taxon>
        <taxon>Hemiptera</taxon>
        <taxon>Auchenorrhyncha</taxon>
        <taxon>Membracoidea</taxon>
        <taxon>Cicadellidae</taxon>
        <taxon>Cicadellinae</taxon>
        <taxon>Proconiini</taxon>
        <taxon>Cuerna</taxon>
    </lineage>
</organism>
<dbReference type="EMBL" id="GECZ01013881">
    <property type="protein sequence ID" value="JAS55888.1"/>
    <property type="molecule type" value="Transcribed_RNA"/>
</dbReference>
<sequence length="167" mass="18689">MLAKKNETIVSTNPNHPDSIFQSMIKHFNQHSIMVLKASKITKKFDTEKIQKIREKIAYDDLVDDNKPTEHMKLTLDKMDGYLIGPQNSNGTVVAKNLDPENLMKVVENTSNSSSTHLLTNPAAVSALGELSPGGILMKSFQHQTAEQMIPNDIENEIHNLYLSICE</sequence>
<dbReference type="AlphaFoldDB" id="A0A1B6G0B9"/>
<gene>
    <name evidence="1" type="ORF">g.46063</name>
</gene>